<dbReference type="OrthoDB" id="186585at2"/>
<dbReference type="GO" id="GO:0030246">
    <property type="term" value="F:carbohydrate binding"/>
    <property type="evidence" value="ECO:0007669"/>
    <property type="project" value="InterPro"/>
</dbReference>
<evidence type="ECO:0000259" key="5">
    <source>
        <dbReference type="Pfam" id="PF04198"/>
    </source>
</evidence>
<feature type="domain" description="Sugar-binding" evidence="5">
    <location>
        <begin position="64"/>
        <end position="309"/>
    </location>
</feature>
<evidence type="ECO:0000313" key="6">
    <source>
        <dbReference type="EMBL" id="PLW77153.1"/>
    </source>
</evidence>
<evidence type="ECO:0000256" key="3">
    <source>
        <dbReference type="ARBA" id="ARBA00023125"/>
    </source>
</evidence>
<gene>
    <name evidence="6" type="ORF">C0081_11115</name>
</gene>
<keyword evidence="3 6" id="KW-0238">DNA-binding</keyword>
<dbReference type="Proteomes" id="UP000234881">
    <property type="component" value="Unassembled WGS sequence"/>
</dbReference>
<dbReference type="InterPro" id="IPR051054">
    <property type="entry name" value="SorC_transcr_regulators"/>
</dbReference>
<dbReference type="RefSeq" id="WP_101533905.1">
    <property type="nucleotide sequence ID" value="NZ_PKUQ01000020.1"/>
</dbReference>
<dbReference type="SUPFAM" id="SSF88659">
    <property type="entry name" value="Sigma3 and sigma4 domains of RNA polymerase sigma factors"/>
    <property type="match status" value="1"/>
</dbReference>
<evidence type="ECO:0000256" key="2">
    <source>
        <dbReference type="ARBA" id="ARBA00023015"/>
    </source>
</evidence>
<comment type="similarity">
    <text evidence="1">Belongs to the SorC transcriptional regulatory family.</text>
</comment>
<dbReference type="InterPro" id="IPR013324">
    <property type="entry name" value="RNA_pol_sigma_r3/r4-like"/>
</dbReference>
<dbReference type="InterPro" id="IPR007324">
    <property type="entry name" value="Sugar-bd_dom_put"/>
</dbReference>
<dbReference type="GO" id="GO:0003677">
    <property type="term" value="F:DNA binding"/>
    <property type="evidence" value="ECO:0007669"/>
    <property type="project" value="UniProtKB-KW"/>
</dbReference>
<proteinExistence type="inferred from homology"/>
<organism evidence="6 7">
    <name type="scientific">Cohaesibacter celericrescens</name>
    <dbReference type="NCBI Taxonomy" id="2067669"/>
    <lineage>
        <taxon>Bacteria</taxon>
        <taxon>Pseudomonadati</taxon>
        <taxon>Pseudomonadota</taxon>
        <taxon>Alphaproteobacteria</taxon>
        <taxon>Hyphomicrobiales</taxon>
        <taxon>Cohaesibacteraceae</taxon>
    </lineage>
</organism>
<keyword evidence="7" id="KW-1185">Reference proteome</keyword>
<dbReference type="SUPFAM" id="SSF100950">
    <property type="entry name" value="NagB/RpiA/CoA transferase-like"/>
    <property type="match status" value="1"/>
</dbReference>
<name>A0A2N5XRL1_9HYPH</name>
<dbReference type="Gene3D" id="1.10.10.60">
    <property type="entry name" value="Homeodomain-like"/>
    <property type="match status" value="1"/>
</dbReference>
<keyword evidence="4" id="KW-0804">Transcription</keyword>
<keyword evidence="2" id="KW-0805">Transcription regulation</keyword>
<dbReference type="InterPro" id="IPR037171">
    <property type="entry name" value="NagB/RpiA_transferase-like"/>
</dbReference>
<comment type="caution">
    <text evidence="6">The sequence shown here is derived from an EMBL/GenBank/DDBJ whole genome shotgun (WGS) entry which is preliminary data.</text>
</comment>
<reference evidence="6 7" key="1">
    <citation type="submission" date="2018-01" db="EMBL/GenBank/DDBJ databases">
        <title>The draft genome sequence of Cohaesibacter sp. H1304.</title>
        <authorList>
            <person name="Wang N.-N."/>
            <person name="Du Z.-J."/>
        </authorList>
    </citation>
    <scope>NUCLEOTIDE SEQUENCE [LARGE SCALE GENOMIC DNA]</scope>
    <source>
        <strain evidence="6 7">H1304</strain>
    </source>
</reference>
<sequence length="312" mass="34901">MKQEDYFRLVEICRRYYEKEQTQAEIAKAFSISRPAVSKLLSEARQLGIVRIEIRSIYENDDYLLDELKRVFGLKGGLIVPTGAAEEGLNRQMIVSQAADYLAKLLPDIEKWGVGWGETVRDVINELEIQDQVAGKEQCVCPVIGSAPTAMQWMQTNELARILAEKLKSKPYYLHAPAFPVSESDKNLFMGTDEYRQVSEIWSGLDAVLLGIGSYPTVPDQATAARFGNILHERKAVGVLASYYYDTNGNFIDSPTDFAVRIPLDCLRSAKRVIVVSGRNKKVRALLGGLKSGLISHLITDDTTARELIRLI</sequence>
<accession>A0A2N5XRL1</accession>
<dbReference type="AlphaFoldDB" id="A0A2N5XRL1"/>
<evidence type="ECO:0000313" key="7">
    <source>
        <dbReference type="Proteomes" id="UP000234881"/>
    </source>
</evidence>
<dbReference type="Gene3D" id="3.40.50.1360">
    <property type="match status" value="1"/>
</dbReference>
<dbReference type="Pfam" id="PF04198">
    <property type="entry name" value="Sugar-bind"/>
    <property type="match status" value="1"/>
</dbReference>
<dbReference type="EMBL" id="PKUQ01000020">
    <property type="protein sequence ID" value="PLW77153.1"/>
    <property type="molecule type" value="Genomic_DNA"/>
</dbReference>
<evidence type="ECO:0000256" key="4">
    <source>
        <dbReference type="ARBA" id="ARBA00023163"/>
    </source>
</evidence>
<evidence type="ECO:0000256" key="1">
    <source>
        <dbReference type="ARBA" id="ARBA00010466"/>
    </source>
</evidence>
<dbReference type="PANTHER" id="PTHR34294">
    <property type="entry name" value="TRANSCRIPTIONAL REGULATOR-RELATED"/>
    <property type="match status" value="1"/>
</dbReference>
<dbReference type="PANTHER" id="PTHR34294:SF1">
    <property type="entry name" value="TRANSCRIPTIONAL REGULATOR LSRR"/>
    <property type="match status" value="1"/>
</dbReference>
<protein>
    <submittedName>
        <fullName evidence="6">DNA-binding transcriptional regulator</fullName>
    </submittedName>
</protein>